<dbReference type="SFLD" id="SFLDF00275">
    <property type="entry name" value="adenosine_C2_methyltransferase"/>
    <property type="match status" value="1"/>
</dbReference>
<evidence type="ECO:0000256" key="2">
    <source>
        <dbReference type="ARBA" id="ARBA00007544"/>
    </source>
</evidence>
<evidence type="ECO:0000256" key="1">
    <source>
        <dbReference type="ARBA" id="ARBA00004496"/>
    </source>
</evidence>
<dbReference type="Gene3D" id="1.10.150.530">
    <property type="match status" value="1"/>
</dbReference>
<dbReference type="GO" id="GO:0070040">
    <property type="term" value="F:rRNA (adenine(2503)-C2-)-methyltransferase activity"/>
    <property type="evidence" value="ECO:0007669"/>
    <property type="project" value="UniProtKB-UniRule"/>
</dbReference>
<dbReference type="RefSeq" id="WP_101534790.1">
    <property type="nucleotide sequence ID" value="NZ_PKUQ01000031.1"/>
</dbReference>
<dbReference type="GO" id="GO:0070475">
    <property type="term" value="P:rRNA base methylation"/>
    <property type="evidence" value="ECO:0007669"/>
    <property type="project" value="UniProtKB-UniRule"/>
</dbReference>
<dbReference type="GO" id="GO:0030488">
    <property type="term" value="P:tRNA methylation"/>
    <property type="evidence" value="ECO:0007669"/>
    <property type="project" value="UniProtKB-UniRule"/>
</dbReference>
<evidence type="ECO:0000256" key="7">
    <source>
        <dbReference type="ARBA" id="ARBA00022679"/>
    </source>
</evidence>
<dbReference type="CDD" id="cd01335">
    <property type="entry name" value="Radical_SAM"/>
    <property type="match status" value="1"/>
</dbReference>
<proteinExistence type="inferred from homology"/>
<organism evidence="16 17">
    <name type="scientific">Cohaesibacter celericrescens</name>
    <dbReference type="NCBI Taxonomy" id="2067669"/>
    <lineage>
        <taxon>Bacteria</taxon>
        <taxon>Pseudomonadati</taxon>
        <taxon>Pseudomonadota</taxon>
        <taxon>Alphaproteobacteria</taxon>
        <taxon>Hyphomicrobiales</taxon>
        <taxon>Cohaesibacteraceae</taxon>
    </lineage>
</organism>
<dbReference type="PANTHER" id="PTHR30544">
    <property type="entry name" value="23S RRNA METHYLTRANSFERASE"/>
    <property type="match status" value="1"/>
</dbReference>
<evidence type="ECO:0000256" key="14">
    <source>
        <dbReference type="HAMAP-Rule" id="MF_01849"/>
    </source>
</evidence>
<feature type="binding site" evidence="14">
    <location>
        <begin position="218"/>
        <end position="219"/>
    </location>
    <ligand>
        <name>S-adenosyl-L-methionine</name>
        <dbReference type="ChEBI" id="CHEBI:59789"/>
    </ligand>
</feature>
<dbReference type="GO" id="GO:0002935">
    <property type="term" value="F:tRNA (adenine(37)-C2)-methyltransferase activity"/>
    <property type="evidence" value="ECO:0007669"/>
    <property type="project" value="UniProtKB-UniRule"/>
</dbReference>
<comment type="catalytic activity">
    <reaction evidence="14">
        <text>adenosine(37) in tRNA + 2 reduced [2Fe-2S]-[ferredoxin] + 2 S-adenosyl-L-methionine = 2-methyladenosine(37) in tRNA + 5'-deoxyadenosine + L-methionine + 2 oxidized [2Fe-2S]-[ferredoxin] + S-adenosyl-L-homocysteine</text>
        <dbReference type="Rhea" id="RHEA:43332"/>
        <dbReference type="Rhea" id="RHEA-COMP:10000"/>
        <dbReference type="Rhea" id="RHEA-COMP:10001"/>
        <dbReference type="Rhea" id="RHEA-COMP:10162"/>
        <dbReference type="Rhea" id="RHEA-COMP:10485"/>
        <dbReference type="ChEBI" id="CHEBI:17319"/>
        <dbReference type="ChEBI" id="CHEBI:33737"/>
        <dbReference type="ChEBI" id="CHEBI:33738"/>
        <dbReference type="ChEBI" id="CHEBI:57844"/>
        <dbReference type="ChEBI" id="CHEBI:57856"/>
        <dbReference type="ChEBI" id="CHEBI:59789"/>
        <dbReference type="ChEBI" id="CHEBI:74411"/>
        <dbReference type="ChEBI" id="CHEBI:74497"/>
        <dbReference type="EC" id="2.1.1.192"/>
    </reaction>
</comment>
<dbReference type="NCBIfam" id="TIGR00048">
    <property type="entry name" value="rRNA_mod_RlmN"/>
    <property type="match status" value="1"/>
</dbReference>
<comment type="function">
    <text evidence="14">Specifically methylates position 2 of adenine 2503 in 23S rRNA and position 2 of adenine 37 in tRNAs. m2A2503 modification seems to play a crucial role in the proofreading step occurring at the peptidyl transferase center and thus would serve to optimize ribosomal fidelity.</text>
</comment>
<reference evidence="16 17" key="1">
    <citation type="submission" date="2018-01" db="EMBL/GenBank/DDBJ databases">
        <title>The draft genome sequence of Cohaesibacter sp. H1304.</title>
        <authorList>
            <person name="Wang N.-N."/>
            <person name="Du Z.-J."/>
        </authorList>
    </citation>
    <scope>NUCLEOTIDE SEQUENCE [LARGE SCALE GENOMIC DNA]</scope>
    <source>
        <strain evidence="16 17">H1304</strain>
    </source>
</reference>
<dbReference type="PROSITE" id="PS51918">
    <property type="entry name" value="RADICAL_SAM"/>
    <property type="match status" value="1"/>
</dbReference>
<keyword evidence="9 14" id="KW-0819">tRNA processing</keyword>
<dbReference type="EMBL" id="PKUQ01000031">
    <property type="protein sequence ID" value="PLW76356.1"/>
    <property type="molecule type" value="Genomic_DNA"/>
</dbReference>
<evidence type="ECO:0000256" key="13">
    <source>
        <dbReference type="ARBA" id="ARBA00023157"/>
    </source>
</evidence>
<feature type="binding site" evidence="14">
    <location>
        <position position="158"/>
    </location>
    <ligand>
        <name>[4Fe-4S] cluster</name>
        <dbReference type="ChEBI" id="CHEBI:49883"/>
        <note>4Fe-4S-S-AdoMet</note>
    </ligand>
</feature>
<comment type="caution">
    <text evidence="14">Lacks conserved residue(s) required for the propagation of feature annotation.</text>
</comment>
<dbReference type="GO" id="GO:0000049">
    <property type="term" value="F:tRNA binding"/>
    <property type="evidence" value="ECO:0007669"/>
    <property type="project" value="UniProtKB-UniRule"/>
</dbReference>
<evidence type="ECO:0000256" key="3">
    <source>
        <dbReference type="ARBA" id="ARBA00022485"/>
    </source>
</evidence>
<evidence type="ECO:0000259" key="15">
    <source>
        <dbReference type="PROSITE" id="PS51918"/>
    </source>
</evidence>
<sequence length="440" mass="49447">MTHATTQPATTLSTPTAPVEIAIPQGQKWPTLDPDKLNLVGMDRDELGEAMRRVGVADKQVRMRVAQIWNWIYVRGAYSFDQMTNMSKDLRAKMDLVYTVTHPELVAEQISVDGTRKWLLRFPPRGAGRPVEVETVYIPDNKRGTLCVSSQVGCTLNCTFCHTGTQKLVRNLTAEEIIAQLRVAREMLNDFPEREPDSNAIVPKTGRFVTNVVMMGMGEPLFNYDHVKQAMLIMSDGEGLSISKRRVTLSTSGHVPNIERIGAEVGCALAISLHATNDTLRDELVPINKKWPLKDLLEACRTYPGVSNARRITFEYVMLKGVNDSLEDARQLVKMLRGIPAKINLIPFNPWPGTQHECSDWDQIETFADFINRAGYASPVRTPRGRDIFAACGQLKSETERMRKVDRDRLEAELEALERMRLSNLAGDGMDDDMEEEDVA</sequence>
<dbReference type="PIRSF" id="PIRSF006004">
    <property type="entry name" value="CHP00048"/>
    <property type="match status" value="1"/>
</dbReference>
<dbReference type="OrthoDB" id="9793973at2"/>
<feature type="binding site" evidence="14">
    <location>
        <begin position="272"/>
        <end position="274"/>
    </location>
    <ligand>
        <name>S-adenosyl-L-methionine</name>
        <dbReference type="ChEBI" id="CHEBI:59789"/>
    </ligand>
</feature>
<evidence type="ECO:0000313" key="17">
    <source>
        <dbReference type="Proteomes" id="UP000234881"/>
    </source>
</evidence>
<keyword evidence="4 14" id="KW-0963">Cytoplasm</keyword>
<keyword evidence="7 14" id="KW-0808">Transferase</keyword>
<feature type="binding site" evidence="14">
    <location>
        <position position="161"/>
    </location>
    <ligand>
        <name>[4Fe-4S] cluster</name>
        <dbReference type="ChEBI" id="CHEBI:49883"/>
        <note>4Fe-4S-S-AdoMet</note>
    </ligand>
</feature>
<dbReference type="InterPro" id="IPR027492">
    <property type="entry name" value="RNA_MTrfase_RlmN"/>
</dbReference>
<evidence type="ECO:0000256" key="5">
    <source>
        <dbReference type="ARBA" id="ARBA00022552"/>
    </source>
</evidence>
<accession>A0A2N5XPA2</accession>
<comment type="caution">
    <text evidence="16">The sequence shown here is derived from an EMBL/GenBank/DDBJ whole genome shotgun (WGS) entry which is preliminary data.</text>
</comment>
<feature type="binding site" evidence="14">
    <location>
        <position position="250"/>
    </location>
    <ligand>
        <name>S-adenosyl-L-methionine</name>
        <dbReference type="ChEBI" id="CHEBI:59789"/>
    </ligand>
</feature>
<dbReference type="GO" id="GO:0046872">
    <property type="term" value="F:metal ion binding"/>
    <property type="evidence" value="ECO:0007669"/>
    <property type="project" value="UniProtKB-KW"/>
</dbReference>
<dbReference type="HAMAP" id="MF_01849">
    <property type="entry name" value="RNA_methyltr_RlmN"/>
    <property type="match status" value="1"/>
</dbReference>
<keyword evidence="6 14" id="KW-0489">Methyltransferase</keyword>
<keyword evidence="5 14" id="KW-0698">rRNA processing</keyword>
<keyword evidence="3 14" id="KW-0004">4Fe-4S</keyword>
<feature type="domain" description="Radical SAM core" evidence="15">
    <location>
        <begin position="140"/>
        <end position="381"/>
    </location>
</feature>
<keyword evidence="12 14" id="KW-0411">Iron-sulfur</keyword>
<dbReference type="Pfam" id="PF04055">
    <property type="entry name" value="Radical_SAM"/>
    <property type="match status" value="1"/>
</dbReference>
<dbReference type="InterPro" id="IPR004383">
    <property type="entry name" value="rRNA_lsu_MTrfase_RlmN/Cfr"/>
</dbReference>
<dbReference type="InterPro" id="IPR013785">
    <property type="entry name" value="Aldolase_TIM"/>
</dbReference>
<name>A0A2N5XPA2_9HYPH</name>
<gene>
    <name evidence="14 16" type="primary">rlmN</name>
    <name evidence="16" type="ORF">C0081_15850</name>
</gene>
<keyword evidence="11 14" id="KW-0408">Iron</keyword>
<comment type="subcellular location">
    <subcellularLocation>
        <location evidence="1 14">Cytoplasm</location>
    </subcellularLocation>
</comment>
<feature type="binding site" evidence="14">
    <location>
        <position position="349"/>
    </location>
    <ligand>
        <name>S-adenosyl-L-methionine</name>
        <dbReference type="ChEBI" id="CHEBI:59789"/>
    </ligand>
</feature>
<dbReference type="GO" id="GO:0051539">
    <property type="term" value="F:4 iron, 4 sulfur cluster binding"/>
    <property type="evidence" value="ECO:0007669"/>
    <property type="project" value="UniProtKB-UniRule"/>
</dbReference>
<comment type="similarity">
    <text evidence="2 14">Belongs to the radical SAM superfamily. RlmN family.</text>
</comment>
<keyword evidence="10 14" id="KW-0479">Metal-binding</keyword>
<evidence type="ECO:0000256" key="9">
    <source>
        <dbReference type="ARBA" id="ARBA00022694"/>
    </source>
</evidence>
<dbReference type="Pfam" id="PF21016">
    <property type="entry name" value="RlmN_N"/>
    <property type="match status" value="1"/>
</dbReference>
<evidence type="ECO:0000313" key="16">
    <source>
        <dbReference type="EMBL" id="PLW76356.1"/>
    </source>
</evidence>
<dbReference type="Gene3D" id="3.20.20.70">
    <property type="entry name" value="Aldolase class I"/>
    <property type="match status" value="1"/>
</dbReference>
<dbReference type="Proteomes" id="UP000234881">
    <property type="component" value="Unassembled WGS sequence"/>
</dbReference>
<evidence type="ECO:0000256" key="11">
    <source>
        <dbReference type="ARBA" id="ARBA00023004"/>
    </source>
</evidence>
<comment type="miscellaneous">
    <text evidence="14">Reaction proceeds by a ping-pong mechanism involving intermediate methylation of a conserved cysteine residue.</text>
</comment>
<dbReference type="InterPro" id="IPR048641">
    <property type="entry name" value="RlmN_N"/>
</dbReference>
<dbReference type="InterPro" id="IPR007197">
    <property type="entry name" value="rSAM"/>
</dbReference>
<dbReference type="GO" id="GO:0019843">
    <property type="term" value="F:rRNA binding"/>
    <property type="evidence" value="ECO:0007669"/>
    <property type="project" value="UniProtKB-UniRule"/>
</dbReference>
<dbReference type="GO" id="GO:0005737">
    <property type="term" value="C:cytoplasm"/>
    <property type="evidence" value="ECO:0007669"/>
    <property type="project" value="UniProtKB-SubCell"/>
</dbReference>
<evidence type="ECO:0000256" key="10">
    <source>
        <dbReference type="ARBA" id="ARBA00022723"/>
    </source>
</evidence>
<evidence type="ECO:0000256" key="8">
    <source>
        <dbReference type="ARBA" id="ARBA00022691"/>
    </source>
</evidence>
<evidence type="ECO:0000256" key="4">
    <source>
        <dbReference type="ARBA" id="ARBA00022490"/>
    </source>
</evidence>
<keyword evidence="17" id="KW-1185">Reference proteome</keyword>
<dbReference type="AlphaFoldDB" id="A0A2N5XPA2"/>
<feature type="binding site" evidence="14">
    <location>
        <position position="154"/>
    </location>
    <ligand>
        <name>[4Fe-4S] cluster</name>
        <dbReference type="ChEBI" id="CHEBI:49883"/>
        <note>4Fe-4S-S-AdoMet</note>
    </ligand>
</feature>
<evidence type="ECO:0000256" key="12">
    <source>
        <dbReference type="ARBA" id="ARBA00023014"/>
    </source>
</evidence>
<protein>
    <recommendedName>
        <fullName evidence="14">Dual-specificity RNA methyltransferase RlmN</fullName>
        <ecNumber evidence="14">2.1.1.192</ecNumber>
    </recommendedName>
    <alternativeName>
        <fullName evidence="14">23S rRNA (adenine(2503)-C(2))-methyltransferase</fullName>
    </alternativeName>
    <alternativeName>
        <fullName evidence="14">23S rRNA m2A2503 methyltransferase</fullName>
    </alternativeName>
    <alternativeName>
        <fullName evidence="14">Ribosomal RNA large subunit methyltransferase N</fullName>
    </alternativeName>
    <alternativeName>
        <fullName evidence="14">tRNA (adenine(37)-C(2))-methyltransferase</fullName>
    </alternativeName>
    <alternativeName>
        <fullName evidence="14">tRNA m2A37 methyltransferase</fullName>
    </alternativeName>
</protein>
<dbReference type="FunFam" id="3.20.20.70:FF:000008">
    <property type="entry name" value="Dual-specificity RNA methyltransferase RlmN"/>
    <property type="match status" value="1"/>
</dbReference>
<dbReference type="PANTHER" id="PTHR30544:SF5">
    <property type="entry name" value="RADICAL SAM CORE DOMAIN-CONTAINING PROTEIN"/>
    <property type="match status" value="1"/>
</dbReference>
<comment type="catalytic activity">
    <reaction evidence="14">
        <text>adenosine(2503) in 23S rRNA + 2 reduced [2Fe-2S]-[ferredoxin] + 2 S-adenosyl-L-methionine = 2-methyladenosine(2503) in 23S rRNA + 5'-deoxyadenosine + L-methionine + 2 oxidized [2Fe-2S]-[ferredoxin] + S-adenosyl-L-homocysteine</text>
        <dbReference type="Rhea" id="RHEA:42916"/>
        <dbReference type="Rhea" id="RHEA-COMP:10000"/>
        <dbReference type="Rhea" id="RHEA-COMP:10001"/>
        <dbReference type="Rhea" id="RHEA-COMP:10152"/>
        <dbReference type="Rhea" id="RHEA-COMP:10282"/>
        <dbReference type="ChEBI" id="CHEBI:17319"/>
        <dbReference type="ChEBI" id="CHEBI:33737"/>
        <dbReference type="ChEBI" id="CHEBI:33738"/>
        <dbReference type="ChEBI" id="CHEBI:57844"/>
        <dbReference type="ChEBI" id="CHEBI:57856"/>
        <dbReference type="ChEBI" id="CHEBI:59789"/>
        <dbReference type="ChEBI" id="CHEBI:74411"/>
        <dbReference type="ChEBI" id="CHEBI:74497"/>
        <dbReference type="EC" id="2.1.1.192"/>
    </reaction>
</comment>
<feature type="active site" description="S-methylcysteine intermediate" evidence="14">
    <location>
        <position position="392"/>
    </location>
</feature>
<dbReference type="SFLD" id="SFLDG01062">
    <property type="entry name" value="methyltransferase_(Class_A)"/>
    <property type="match status" value="1"/>
</dbReference>
<dbReference type="SUPFAM" id="SSF102114">
    <property type="entry name" value="Radical SAM enzymes"/>
    <property type="match status" value="1"/>
</dbReference>
<feature type="active site" description="Proton acceptor" evidence="14">
    <location>
        <position position="134"/>
    </location>
</feature>
<comment type="cofactor">
    <cofactor evidence="14">
        <name>[4Fe-4S] cluster</name>
        <dbReference type="ChEBI" id="CHEBI:49883"/>
    </cofactor>
    <text evidence="14">Binds 1 [4Fe-4S] cluster. The cluster is coordinated with 3 cysteines and an exchangeable S-adenosyl-L-methionine.</text>
</comment>
<dbReference type="SFLD" id="SFLDS00029">
    <property type="entry name" value="Radical_SAM"/>
    <property type="match status" value="1"/>
</dbReference>
<dbReference type="InterPro" id="IPR058240">
    <property type="entry name" value="rSAM_sf"/>
</dbReference>
<keyword evidence="13 14" id="KW-1015">Disulfide bond</keyword>
<evidence type="ECO:0000256" key="6">
    <source>
        <dbReference type="ARBA" id="ARBA00022603"/>
    </source>
</evidence>
<dbReference type="EC" id="2.1.1.192" evidence="14"/>
<dbReference type="InterPro" id="IPR040072">
    <property type="entry name" value="Methyltransferase_A"/>
</dbReference>
<keyword evidence="8 14" id="KW-0949">S-adenosyl-L-methionine</keyword>